<dbReference type="PANTHER" id="PTHR44858">
    <property type="entry name" value="TETRATRICOPEPTIDE REPEAT PROTEIN 6"/>
    <property type="match status" value="1"/>
</dbReference>
<comment type="caution">
    <text evidence="5">The sequence shown here is derived from an EMBL/GenBank/DDBJ whole genome shotgun (WGS) entry which is preliminary data.</text>
</comment>
<dbReference type="OrthoDB" id="9809392at2"/>
<dbReference type="Gene3D" id="3.40.50.150">
    <property type="entry name" value="Vaccinia Virus protein VP39"/>
    <property type="match status" value="1"/>
</dbReference>
<dbReference type="Pfam" id="PF00515">
    <property type="entry name" value="TPR_1"/>
    <property type="match status" value="1"/>
</dbReference>
<keyword evidence="1" id="KW-0677">Repeat</keyword>
<dbReference type="InterPro" id="IPR019734">
    <property type="entry name" value="TPR_rpt"/>
</dbReference>
<evidence type="ECO:0000256" key="3">
    <source>
        <dbReference type="PROSITE-ProRule" id="PRU00339"/>
    </source>
</evidence>
<dbReference type="Pfam" id="PF08242">
    <property type="entry name" value="Methyltransf_12"/>
    <property type="match status" value="1"/>
</dbReference>
<name>A0A4R5W601_9BURK</name>
<dbReference type="RefSeq" id="WP_133325247.1">
    <property type="nucleotide sequence ID" value="NZ_SMYL01000001.1"/>
</dbReference>
<dbReference type="Pfam" id="PF13432">
    <property type="entry name" value="TPR_16"/>
    <property type="match status" value="1"/>
</dbReference>
<evidence type="ECO:0000259" key="4">
    <source>
        <dbReference type="Pfam" id="PF08242"/>
    </source>
</evidence>
<dbReference type="SMART" id="SM00028">
    <property type="entry name" value="TPR"/>
    <property type="match status" value="8"/>
</dbReference>
<reference evidence="5 6" key="1">
    <citation type="submission" date="2019-03" db="EMBL/GenBank/DDBJ databases">
        <title>Sapientia aquatica gen. nov., sp. nov., isolated from a crater lake.</title>
        <authorList>
            <person name="Felfoldi T."/>
            <person name="Szabo A."/>
            <person name="Toth E."/>
            <person name="Schumann P."/>
            <person name="Keki Z."/>
            <person name="Marialigeti K."/>
            <person name="Mathe I."/>
        </authorList>
    </citation>
    <scope>NUCLEOTIDE SEQUENCE [LARGE SCALE GENOMIC DNA]</scope>
    <source>
        <strain evidence="5 6">SA-152</strain>
    </source>
</reference>
<gene>
    <name evidence="5" type="ORF">E2I14_02965</name>
</gene>
<evidence type="ECO:0000313" key="5">
    <source>
        <dbReference type="EMBL" id="TDK68517.1"/>
    </source>
</evidence>
<dbReference type="InterPro" id="IPR050498">
    <property type="entry name" value="Ycf3"/>
</dbReference>
<proteinExistence type="predicted"/>
<dbReference type="SUPFAM" id="SSF53335">
    <property type="entry name" value="S-adenosyl-L-methionine-dependent methyltransferases"/>
    <property type="match status" value="1"/>
</dbReference>
<evidence type="ECO:0000313" key="6">
    <source>
        <dbReference type="Proteomes" id="UP000294829"/>
    </source>
</evidence>
<protein>
    <submittedName>
        <fullName evidence="5">Tetratricopeptide repeat protein</fullName>
    </submittedName>
</protein>
<sequence>MNNKTTNSEQLKQAIEFHQQGQLDAASQLYQQILMVEPTHFDALHFSGVIEQQRGNPREAIRLIQQALQTVTTVFTIEHASAFCNLGSALNDIGAYQHGLNNLEIAIELKPNYAIAHNNRGNSLKHLGRIQQAITSYRTALLHQPNYSEAIYNCAVAYQSIDQHEEALQSLEQALLVRPDYPDAYFAQGLSLQLLQQFNAAIASYDCALEHRSNYHEAHTNKGIIFNKLGRLDEALLSFDRALTSKESEAKLHLYRANTLRRLERSSDAVEAYNRASMHGADQQHIDFVLATMGIGATPMAPPANYVKELFDQYADHFDEHLVGVLNYQTPQILGQLIIQHRQSNQLIMLDLGCGTGLCAPFLRPYSSKLVGIDLSPNMIKQAAKLDLYDELTCSEIVEYMETANNIDVIVAADVFVYLGDLTRLFKAARAALNGGGLFCFSVEELISSATGRDFQLQTSCRYAHSEDYILRLSALYNFDVIAIKSSAVRQENKTEISALIVVLSKQ</sequence>
<feature type="repeat" description="TPR" evidence="3">
    <location>
        <begin position="216"/>
        <end position="249"/>
    </location>
</feature>
<dbReference type="EMBL" id="SMYL01000001">
    <property type="protein sequence ID" value="TDK68517.1"/>
    <property type="molecule type" value="Genomic_DNA"/>
</dbReference>
<dbReference type="PROSITE" id="PS50005">
    <property type="entry name" value="TPR"/>
    <property type="match status" value="4"/>
</dbReference>
<dbReference type="Gene3D" id="1.25.40.10">
    <property type="entry name" value="Tetratricopeptide repeat domain"/>
    <property type="match status" value="3"/>
</dbReference>
<dbReference type="CDD" id="cd02440">
    <property type="entry name" value="AdoMet_MTases"/>
    <property type="match status" value="1"/>
</dbReference>
<dbReference type="AlphaFoldDB" id="A0A4R5W601"/>
<feature type="domain" description="Methyltransferase type 12" evidence="4">
    <location>
        <begin position="350"/>
        <end position="439"/>
    </location>
</feature>
<dbReference type="PANTHER" id="PTHR44858:SF1">
    <property type="entry name" value="UDP-N-ACETYLGLUCOSAMINE--PEPTIDE N-ACETYLGLUCOSAMINYLTRANSFERASE SPINDLY-RELATED"/>
    <property type="match status" value="1"/>
</dbReference>
<evidence type="ECO:0000256" key="1">
    <source>
        <dbReference type="ARBA" id="ARBA00022737"/>
    </source>
</evidence>
<dbReference type="Proteomes" id="UP000294829">
    <property type="component" value="Unassembled WGS sequence"/>
</dbReference>
<keyword evidence="6" id="KW-1185">Reference proteome</keyword>
<organism evidence="5 6">
    <name type="scientific">Sapientia aquatica</name>
    <dbReference type="NCBI Taxonomy" id="1549640"/>
    <lineage>
        <taxon>Bacteria</taxon>
        <taxon>Pseudomonadati</taxon>
        <taxon>Pseudomonadota</taxon>
        <taxon>Betaproteobacteria</taxon>
        <taxon>Burkholderiales</taxon>
        <taxon>Oxalobacteraceae</taxon>
        <taxon>Sapientia</taxon>
    </lineage>
</organism>
<dbReference type="SUPFAM" id="SSF48452">
    <property type="entry name" value="TPR-like"/>
    <property type="match status" value="2"/>
</dbReference>
<feature type="repeat" description="TPR" evidence="3">
    <location>
        <begin position="80"/>
        <end position="113"/>
    </location>
</feature>
<accession>A0A4R5W601</accession>
<dbReference type="InterPro" id="IPR011990">
    <property type="entry name" value="TPR-like_helical_dom_sf"/>
</dbReference>
<feature type="repeat" description="TPR" evidence="3">
    <location>
        <begin position="114"/>
        <end position="147"/>
    </location>
</feature>
<dbReference type="InterPro" id="IPR029063">
    <property type="entry name" value="SAM-dependent_MTases_sf"/>
</dbReference>
<keyword evidence="2 3" id="KW-0802">TPR repeat</keyword>
<dbReference type="Pfam" id="PF13176">
    <property type="entry name" value="TPR_7"/>
    <property type="match status" value="1"/>
</dbReference>
<evidence type="ECO:0000256" key="2">
    <source>
        <dbReference type="ARBA" id="ARBA00022803"/>
    </source>
</evidence>
<dbReference type="InterPro" id="IPR013217">
    <property type="entry name" value="Methyltransf_12"/>
</dbReference>
<feature type="repeat" description="TPR" evidence="3">
    <location>
        <begin position="148"/>
        <end position="181"/>
    </location>
</feature>